<dbReference type="InterPro" id="IPR006886">
    <property type="entry name" value="RNA_pol_III_Rpc5"/>
</dbReference>
<evidence type="ECO:0000256" key="1">
    <source>
        <dbReference type="SAM" id="MobiDB-lite"/>
    </source>
</evidence>
<proteinExistence type="predicted"/>
<dbReference type="Proteomes" id="UP000242877">
    <property type="component" value="Unassembled WGS sequence"/>
</dbReference>
<dbReference type="AlphaFoldDB" id="A0A167YMW6"/>
<dbReference type="GO" id="GO:0042797">
    <property type="term" value="P:tRNA transcription by RNA polymerase III"/>
    <property type="evidence" value="ECO:0007669"/>
    <property type="project" value="TreeGrafter"/>
</dbReference>
<keyword evidence="2" id="KW-0804">Transcription</keyword>
<dbReference type="VEuPathDB" id="FungiDB:AAP_03248"/>
<feature type="region of interest" description="Disordered" evidence="1">
    <location>
        <begin position="118"/>
        <end position="148"/>
    </location>
</feature>
<dbReference type="OrthoDB" id="340681at2759"/>
<dbReference type="PANTHER" id="PTHR12069:SF0">
    <property type="entry name" value="DNA-DIRECTED RNA POLYMERASE III SUBUNIT RPC5"/>
    <property type="match status" value="1"/>
</dbReference>
<name>A0A167YMW6_9EURO</name>
<dbReference type="GO" id="GO:0005666">
    <property type="term" value="C:RNA polymerase III complex"/>
    <property type="evidence" value="ECO:0007669"/>
    <property type="project" value="TreeGrafter"/>
</dbReference>
<feature type="region of interest" description="Disordered" evidence="1">
    <location>
        <begin position="309"/>
        <end position="330"/>
    </location>
</feature>
<dbReference type="PANTHER" id="PTHR12069">
    <property type="entry name" value="DNA-DIRECTED RNA POLYMERASES III 80 KDA POLYPEPTIDE RNA POLYMERASE III SUBUNIT 5"/>
    <property type="match status" value="1"/>
</dbReference>
<evidence type="ECO:0000313" key="3">
    <source>
        <dbReference type="Proteomes" id="UP000242877"/>
    </source>
</evidence>
<protein>
    <submittedName>
        <fullName evidence="2">DNA-directed RNA polymerase III subunit Rpc5</fullName>
    </submittedName>
</protein>
<feature type="region of interest" description="Disordered" evidence="1">
    <location>
        <begin position="1"/>
        <end position="21"/>
    </location>
</feature>
<dbReference type="EMBL" id="AZGZ01000013">
    <property type="protein sequence ID" value="KZZ91542.1"/>
    <property type="molecule type" value="Genomic_DNA"/>
</dbReference>
<feature type="compositionally biased region" description="Acidic residues" evidence="1">
    <location>
        <begin position="137"/>
        <end position="147"/>
    </location>
</feature>
<comment type="caution">
    <text evidence="2">The sequence shown here is derived from an EMBL/GenBank/DDBJ whole genome shotgun (WGS) entry which is preliminary data.</text>
</comment>
<organism evidence="2 3">
    <name type="scientific">Ascosphaera apis ARSEF 7405</name>
    <dbReference type="NCBI Taxonomy" id="392613"/>
    <lineage>
        <taxon>Eukaryota</taxon>
        <taxon>Fungi</taxon>
        <taxon>Dikarya</taxon>
        <taxon>Ascomycota</taxon>
        <taxon>Pezizomycotina</taxon>
        <taxon>Eurotiomycetes</taxon>
        <taxon>Eurotiomycetidae</taxon>
        <taxon>Onygenales</taxon>
        <taxon>Ascosphaeraceae</taxon>
        <taxon>Ascosphaera</taxon>
    </lineage>
</organism>
<sequence>MADLYSAPPHSETPSDDSSDPVIASYDILLTDTFINRFLLQYPDRQSTLPYNDSTAQKPTELRLKPATGLVEVDVPINTRVNYDERKGLRLGNAMRKSKIVSEGGSLGMAGGFNTGAGAASRGKGAAGGGNGGDIIMGEDEGDGYESNDDRKAGVLLTTQTLGGRIVPPAEGDPVYMLGAFRDNQFHLSPLAGVVQLRPQLHHLDALDEISLQKKAASKGKGEDGETEARAIDMRVKSAEKETGGQSNNELLKKIQEEKWERFNWIDENDEESWDKYEEYMFNQSLGVPVQLESRISPEDYMDAMSAPRIDPIHPELAGQAMKLRRAQRQ</sequence>
<keyword evidence="3" id="KW-1185">Reference proteome</keyword>
<feature type="compositionally biased region" description="Gly residues" evidence="1">
    <location>
        <begin position="125"/>
        <end position="135"/>
    </location>
</feature>
<gene>
    <name evidence="2" type="ORF">AAP_03248</name>
</gene>
<evidence type="ECO:0000313" key="2">
    <source>
        <dbReference type="EMBL" id="KZZ91542.1"/>
    </source>
</evidence>
<dbReference type="Pfam" id="PF04801">
    <property type="entry name" value="RPC5"/>
    <property type="match status" value="2"/>
</dbReference>
<reference evidence="2 3" key="1">
    <citation type="journal article" date="2016" name="Genome Biol. Evol.">
        <title>Divergent and convergent evolution of fungal pathogenicity.</title>
        <authorList>
            <person name="Shang Y."/>
            <person name="Xiao G."/>
            <person name="Zheng P."/>
            <person name="Cen K."/>
            <person name="Zhan S."/>
            <person name="Wang C."/>
        </authorList>
    </citation>
    <scope>NUCLEOTIDE SEQUENCE [LARGE SCALE GENOMIC DNA]</scope>
    <source>
        <strain evidence="2 3">ARSEF 7405</strain>
    </source>
</reference>
<accession>A0A167YMW6</accession>
<keyword evidence="2" id="KW-0240">DNA-directed RNA polymerase</keyword>